<evidence type="ECO:0000259" key="4">
    <source>
        <dbReference type="SMART" id="SM00967"/>
    </source>
</evidence>
<dbReference type="PANTHER" id="PTHR46429:SF1">
    <property type="entry name" value="23S RRNA (GUANOSINE-2'-O-)-METHYLTRANSFERASE RLMB"/>
    <property type="match status" value="1"/>
</dbReference>
<dbReference type="Proteomes" id="UP000554286">
    <property type="component" value="Unassembled WGS sequence"/>
</dbReference>
<feature type="domain" description="RNA 2-O ribose methyltransferase substrate binding" evidence="4">
    <location>
        <begin position="31"/>
        <end position="104"/>
    </location>
</feature>
<accession>A0A7W6W9N3</accession>
<dbReference type="PANTHER" id="PTHR46429">
    <property type="entry name" value="23S RRNA (GUANOSINE-2'-O-)-METHYLTRANSFERASE RLMB"/>
    <property type="match status" value="1"/>
</dbReference>
<dbReference type="InterPro" id="IPR001537">
    <property type="entry name" value="SpoU_MeTrfase"/>
</dbReference>
<dbReference type="Pfam" id="PF08032">
    <property type="entry name" value="SpoU_sub_bind"/>
    <property type="match status" value="1"/>
</dbReference>
<dbReference type="GO" id="GO:0006396">
    <property type="term" value="P:RNA processing"/>
    <property type="evidence" value="ECO:0007669"/>
    <property type="project" value="InterPro"/>
</dbReference>
<dbReference type="AlphaFoldDB" id="A0A7W6W9N3"/>
<dbReference type="GO" id="GO:0005829">
    <property type="term" value="C:cytosol"/>
    <property type="evidence" value="ECO:0007669"/>
    <property type="project" value="TreeGrafter"/>
</dbReference>
<dbReference type="InterPro" id="IPR004441">
    <property type="entry name" value="rRNA_MeTrfase_TrmH"/>
</dbReference>
<dbReference type="Pfam" id="PF00588">
    <property type="entry name" value="SpoU_methylase"/>
    <property type="match status" value="1"/>
</dbReference>
<comment type="caution">
    <text evidence="5">The sequence shown here is derived from an EMBL/GenBank/DDBJ whole genome shotgun (WGS) entry which is preliminary data.</text>
</comment>
<protein>
    <submittedName>
        <fullName evidence="5">23S rRNA (Guanosine2251-2'-O)-methyltransferase</fullName>
        <ecNumber evidence="5">2.1.1.185</ecNumber>
    </submittedName>
</protein>
<dbReference type="EMBL" id="JACIGK010000010">
    <property type="protein sequence ID" value="MBB4266059.1"/>
    <property type="molecule type" value="Genomic_DNA"/>
</dbReference>
<dbReference type="InterPro" id="IPR029028">
    <property type="entry name" value="Alpha/beta_knot_MTases"/>
</dbReference>
<evidence type="ECO:0000256" key="3">
    <source>
        <dbReference type="SAM" id="MobiDB-lite"/>
    </source>
</evidence>
<feature type="compositionally biased region" description="Basic residues" evidence="3">
    <location>
        <begin position="10"/>
        <end position="20"/>
    </location>
</feature>
<keyword evidence="2 5" id="KW-0808">Transferase</keyword>
<dbReference type="EC" id="2.1.1.185" evidence="5"/>
<dbReference type="SUPFAM" id="SSF75217">
    <property type="entry name" value="alpha/beta knot"/>
    <property type="match status" value="1"/>
</dbReference>
<dbReference type="InterPro" id="IPR029064">
    <property type="entry name" value="Ribosomal_eL30-like_sf"/>
</dbReference>
<proteinExistence type="predicted"/>
<evidence type="ECO:0000256" key="2">
    <source>
        <dbReference type="ARBA" id="ARBA00022679"/>
    </source>
</evidence>
<name>A0A7W6W9N3_9PROT</name>
<organism evidence="5 6">
    <name type="scientific">Roseospira visakhapatnamensis</name>
    <dbReference type="NCBI Taxonomy" id="390880"/>
    <lineage>
        <taxon>Bacteria</taxon>
        <taxon>Pseudomonadati</taxon>
        <taxon>Pseudomonadota</taxon>
        <taxon>Alphaproteobacteria</taxon>
        <taxon>Rhodospirillales</taxon>
        <taxon>Rhodospirillaceae</taxon>
        <taxon>Roseospira</taxon>
    </lineage>
</organism>
<dbReference type="Gene3D" id="3.40.1280.10">
    <property type="match status" value="1"/>
</dbReference>
<dbReference type="SMART" id="SM00967">
    <property type="entry name" value="SpoU_sub_bind"/>
    <property type="match status" value="1"/>
</dbReference>
<reference evidence="5 6" key="1">
    <citation type="submission" date="2020-08" db="EMBL/GenBank/DDBJ databases">
        <title>Genome sequencing of Purple Non-Sulfur Bacteria from various extreme environments.</title>
        <authorList>
            <person name="Mayer M."/>
        </authorList>
    </citation>
    <scope>NUCLEOTIDE SEQUENCE [LARGE SCALE GENOMIC DNA]</scope>
    <source>
        <strain evidence="5 6">JA131</strain>
    </source>
</reference>
<dbReference type="InterPro" id="IPR013123">
    <property type="entry name" value="SpoU_subst-bd"/>
</dbReference>
<dbReference type="SUPFAM" id="SSF55315">
    <property type="entry name" value="L30e-like"/>
    <property type="match status" value="1"/>
</dbReference>
<keyword evidence="6" id="KW-1185">Reference proteome</keyword>
<dbReference type="GO" id="GO:0008173">
    <property type="term" value="F:RNA methyltransferase activity"/>
    <property type="evidence" value="ECO:0007669"/>
    <property type="project" value="InterPro"/>
</dbReference>
<sequence length="281" mass="28838">MASAPTPAHPARRPSRKPRRPKAEGGPPALILHGRHPVEAALDNPARPVRRLWSSAPLDAPMAARARARGLEPTLVDRDALAAMLPPGAVHQGLALSVGPLPDMALEDLPAAGPAEASVVMVLDQVSDPHNVGAILRSAAALGARAVITQDRHAPAETATLAKAASGALERLPLIRVTNIARALAALRDKGYWSVGLDADAPVTLAGAGLTGPLALVLGAEGAGLRRLTRETCDHLACLPMTDAVESLNVSNAAAVALYELRRTALDQATPPLSSGPPSSG</sequence>
<evidence type="ECO:0000256" key="1">
    <source>
        <dbReference type="ARBA" id="ARBA00022603"/>
    </source>
</evidence>
<feature type="region of interest" description="Disordered" evidence="3">
    <location>
        <begin position="1"/>
        <end position="36"/>
    </location>
</feature>
<dbReference type="CDD" id="cd18103">
    <property type="entry name" value="SpoU-like_RlmB"/>
    <property type="match status" value="1"/>
</dbReference>
<keyword evidence="1 5" id="KW-0489">Methyltransferase</keyword>
<dbReference type="GO" id="GO:0032259">
    <property type="term" value="P:methylation"/>
    <property type="evidence" value="ECO:0007669"/>
    <property type="project" value="UniProtKB-KW"/>
</dbReference>
<dbReference type="InterPro" id="IPR029026">
    <property type="entry name" value="tRNA_m1G_MTases_N"/>
</dbReference>
<gene>
    <name evidence="5" type="ORF">GGD89_001685</name>
</gene>
<dbReference type="Gene3D" id="3.30.1330.30">
    <property type="match status" value="1"/>
</dbReference>
<evidence type="ECO:0000313" key="5">
    <source>
        <dbReference type="EMBL" id="MBB4266059.1"/>
    </source>
</evidence>
<dbReference type="RefSeq" id="WP_184044062.1">
    <property type="nucleotide sequence ID" value="NZ_JACIGK010000010.1"/>
</dbReference>
<dbReference type="GO" id="GO:0003723">
    <property type="term" value="F:RNA binding"/>
    <property type="evidence" value="ECO:0007669"/>
    <property type="project" value="InterPro"/>
</dbReference>
<evidence type="ECO:0000313" key="6">
    <source>
        <dbReference type="Proteomes" id="UP000554286"/>
    </source>
</evidence>
<dbReference type="NCBIfam" id="TIGR00186">
    <property type="entry name" value="rRNA_methyl_3"/>
    <property type="match status" value="1"/>
</dbReference>